<sequence>MRISDDIIAQIQQTADIVEVVGDFVTLKKKGQNMMACCPFHNEKTPSFSVSPAKGIYKCFGCGKAGDSIRFIMDIESLGYVEALRYLAKKYNIDIPEPEAITDTQVQQQQEKESLYIVLNYAKNYYQNLLWNQDEGQAVGLSYFKERGFKENTIKEFELGYSLDNWDHFSKEAIAKGYNPDILDKAGLLIRKEGKQFDRFRGRVVFPIHNVSGKVVAFGARILKPDKNQPKYLNSPETDVYHKSHILYGLFQAKNAIRQEDTCYLVEGYTDVISLHQAGVNNVVASSGTSLTIEQIRLIGRYTQNITVLYDGDAAGIKASLRGTDMILEEGLNVKVAVFPDNDDPDSYVRKIGAQAFKDFIKKNSTDFITFKTKLYLDEAANDPFKKAGIIKEVVESITKIPDPIKRAVFFKQTAGLLQMDEGTLIVESNQILKKQVLDKEKKHQKDREHKKSPGREVYPDADVFFPEGVLPPPDFDMPEPVEEVAAVPQKNPMAYREEEIIRMLISYADAPIDEHNKLCDYILAEIDGIEFQTPIYSRILETIKNQLRMGNIVGADYFVRHWDAAIQAEAINLLANKYEISENWENKYQIFIPKEKDMLSHAAFTNILRLKQRIVQDKITANLKSFASAHTEAEQERVMRIHMQLKEIEKQIAGYLGNIVR</sequence>
<keyword evidence="6 12" id="KW-0479">Metal-binding</keyword>
<evidence type="ECO:0000256" key="8">
    <source>
        <dbReference type="ARBA" id="ARBA00022833"/>
    </source>
</evidence>
<proteinExistence type="inferred from homology"/>
<dbReference type="PIRSF" id="PIRSF002811">
    <property type="entry name" value="DnaG"/>
    <property type="match status" value="1"/>
</dbReference>
<name>A0ABT8R3H1_9BACT</name>
<comment type="subunit">
    <text evidence="12">Monomer. Interacts with DnaB.</text>
</comment>
<comment type="catalytic activity">
    <reaction evidence="12">
        <text>ssDNA + n NTP = ssDNA/pppN(pN)n-1 hybrid + (n-1) diphosphate.</text>
        <dbReference type="EC" id="2.7.7.101"/>
    </reaction>
</comment>
<comment type="domain">
    <text evidence="12">Contains an N-terminal zinc-binding domain, a central core domain that contains the primase activity, and a C-terminal DnaB-binding domain.</text>
</comment>
<dbReference type="InterPro" id="IPR019475">
    <property type="entry name" value="DNA_primase_DnaB-bd"/>
</dbReference>
<comment type="similarity">
    <text evidence="12 13">Belongs to the DnaG primase family.</text>
</comment>
<keyword evidence="7 12" id="KW-0863">Zinc-finger</keyword>
<reference evidence="15" key="1">
    <citation type="submission" date="2023-07" db="EMBL/GenBank/DDBJ databases">
        <title>The genome sequence of Rhodocytophaga aerolata KACC 12507.</title>
        <authorList>
            <person name="Zhang X."/>
        </authorList>
    </citation>
    <scope>NUCLEOTIDE SEQUENCE</scope>
    <source>
        <strain evidence="15">KACC 12507</strain>
    </source>
</reference>
<dbReference type="InterPro" id="IPR030846">
    <property type="entry name" value="DnaG_bac"/>
</dbReference>
<dbReference type="Proteomes" id="UP001168528">
    <property type="component" value="Unassembled WGS sequence"/>
</dbReference>
<comment type="function">
    <text evidence="12 13">RNA polymerase that catalyzes the synthesis of short RNA molecules used as primers for DNA polymerase during DNA replication.</text>
</comment>
<evidence type="ECO:0000313" key="16">
    <source>
        <dbReference type="Proteomes" id="UP001168528"/>
    </source>
</evidence>
<evidence type="ECO:0000256" key="6">
    <source>
        <dbReference type="ARBA" id="ARBA00022723"/>
    </source>
</evidence>
<evidence type="ECO:0000256" key="12">
    <source>
        <dbReference type="HAMAP-Rule" id="MF_00974"/>
    </source>
</evidence>
<gene>
    <name evidence="12 15" type="primary">dnaG</name>
    <name evidence="15" type="ORF">Q0590_05800</name>
</gene>
<keyword evidence="9" id="KW-0460">Magnesium</keyword>
<protein>
    <recommendedName>
        <fullName evidence="12 13">DNA primase</fullName>
        <ecNumber evidence="12">2.7.7.101</ecNumber>
    </recommendedName>
</protein>
<dbReference type="InterPro" id="IPR036977">
    <property type="entry name" value="DNA_primase_Znf_CHC2"/>
</dbReference>
<comment type="cofactor">
    <cofactor evidence="12 13">
        <name>Zn(2+)</name>
        <dbReference type="ChEBI" id="CHEBI:29105"/>
    </cofactor>
    <text evidence="12 13">Binds 1 zinc ion per monomer.</text>
</comment>
<dbReference type="InterPro" id="IPR002694">
    <property type="entry name" value="Znf_CHC2"/>
</dbReference>
<evidence type="ECO:0000256" key="5">
    <source>
        <dbReference type="ARBA" id="ARBA00022705"/>
    </source>
</evidence>
<evidence type="ECO:0000256" key="1">
    <source>
        <dbReference type="ARBA" id="ARBA00022478"/>
    </source>
</evidence>
<dbReference type="InterPro" id="IPR037068">
    <property type="entry name" value="DNA_primase_core_N_sf"/>
</dbReference>
<keyword evidence="4 12" id="KW-0548">Nucleotidyltransferase</keyword>
<dbReference type="SMART" id="SM00400">
    <property type="entry name" value="ZnF_CHCC"/>
    <property type="match status" value="1"/>
</dbReference>
<dbReference type="PANTHER" id="PTHR30313">
    <property type="entry name" value="DNA PRIMASE"/>
    <property type="match status" value="1"/>
</dbReference>
<evidence type="ECO:0000256" key="9">
    <source>
        <dbReference type="ARBA" id="ARBA00022842"/>
    </source>
</evidence>
<dbReference type="Pfam" id="PF10410">
    <property type="entry name" value="DnaB_bind"/>
    <property type="match status" value="1"/>
</dbReference>
<keyword evidence="16" id="KW-1185">Reference proteome</keyword>
<dbReference type="SUPFAM" id="SSF56731">
    <property type="entry name" value="DNA primase core"/>
    <property type="match status" value="1"/>
</dbReference>
<dbReference type="EMBL" id="JAUKPO010000002">
    <property type="protein sequence ID" value="MDO1445753.1"/>
    <property type="molecule type" value="Genomic_DNA"/>
</dbReference>
<keyword evidence="1 12" id="KW-0240">DNA-directed RNA polymerase</keyword>
<evidence type="ECO:0000256" key="13">
    <source>
        <dbReference type="PIRNR" id="PIRNR002811"/>
    </source>
</evidence>
<keyword evidence="10 12" id="KW-0238">DNA-binding</keyword>
<evidence type="ECO:0000256" key="4">
    <source>
        <dbReference type="ARBA" id="ARBA00022695"/>
    </source>
</evidence>
<evidence type="ECO:0000256" key="11">
    <source>
        <dbReference type="ARBA" id="ARBA00023163"/>
    </source>
</evidence>
<keyword evidence="3 12" id="KW-0808">Transferase</keyword>
<accession>A0ABT8R3H1</accession>
<evidence type="ECO:0000256" key="7">
    <source>
        <dbReference type="ARBA" id="ARBA00022771"/>
    </source>
</evidence>
<dbReference type="InterPro" id="IPR006295">
    <property type="entry name" value="DNA_primase_DnaG"/>
</dbReference>
<dbReference type="Pfam" id="PF13155">
    <property type="entry name" value="Toprim_2"/>
    <property type="match status" value="1"/>
</dbReference>
<dbReference type="NCBIfam" id="TIGR01391">
    <property type="entry name" value="dnaG"/>
    <property type="match status" value="1"/>
</dbReference>
<dbReference type="Gene3D" id="3.90.980.10">
    <property type="entry name" value="DNA primase, catalytic core, N-terminal domain"/>
    <property type="match status" value="1"/>
</dbReference>
<dbReference type="InterPro" id="IPR034151">
    <property type="entry name" value="TOPRIM_DnaG_bac"/>
</dbReference>
<dbReference type="PANTHER" id="PTHR30313:SF2">
    <property type="entry name" value="DNA PRIMASE"/>
    <property type="match status" value="1"/>
</dbReference>
<evidence type="ECO:0000256" key="10">
    <source>
        <dbReference type="ARBA" id="ARBA00023125"/>
    </source>
</evidence>
<keyword evidence="2 12" id="KW-0639">Primosome</keyword>
<dbReference type="HAMAP" id="MF_00974">
    <property type="entry name" value="DNA_primase_DnaG"/>
    <property type="match status" value="1"/>
</dbReference>
<dbReference type="CDD" id="cd03364">
    <property type="entry name" value="TOPRIM_DnaG_primases"/>
    <property type="match status" value="1"/>
</dbReference>
<dbReference type="RefSeq" id="WP_302036552.1">
    <property type="nucleotide sequence ID" value="NZ_JAUKPO010000002.1"/>
</dbReference>
<dbReference type="Pfam" id="PF08275">
    <property type="entry name" value="DNAG_N"/>
    <property type="match status" value="1"/>
</dbReference>
<dbReference type="InterPro" id="IPR013264">
    <property type="entry name" value="DNAG_N"/>
</dbReference>
<evidence type="ECO:0000256" key="2">
    <source>
        <dbReference type="ARBA" id="ARBA00022515"/>
    </source>
</evidence>
<dbReference type="PROSITE" id="PS50880">
    <property type="entry name" value="TOPRIM"/>
    <property type="match status" value="1"/>
</dbReference>
<dbReference type="SMART" id="SM00493">
    <property type="entry name" value="TOPRIM"/>
    <property type="match status" value="1"/>
</dbReference>
<dbReference type="EC" id="2.7.7.101" evidence="12"/>
<comment type="caution">
    <text evidence="15">The sequence shown here is derived from an EMBL/GenBank/DDBJ whole genome shotgun (WGS) entry which is preliminary data.</text>
</comment>
<dbReference type="Gene3D" id="3.40.1360.10">
    <property type="match status" value="1"/>
</dbReference>
<dbReference type="SUPFAM" id="SSF57783">
    <property type="entry name" value="Zinc beta-ribbon"/>
    <property type="match status" value="1"/>
</dbReference>
<feature type="domain" description="Toprim" evidence="14">
    <location>
        <begin position="261"/>
        <end position="342"/>
    </location>
</feature>
<keyword evidence="8 12" id="KW-0862">Zinc</keyword>
<dbReference type="Gene3D" id="3.90.580.10">
    <property type="entry name" value="Zinc finger, CHC2-type domain"/>
    <property type="match status" value="1"/>
</dbReference>
<dbReference type="Pfam" id="PF01807">
    <property type="entry name" value="Zn_ribbon_DnaG"/>
    <property type="match status" value="1"/>
</dbReference>
<keyword evidence="11 12" id="KW-0804">Transcription</keyword>
<evidence type="ECO:0000256" key="3">
    <source>
        <dbReference type="ARBA" id="ARBA00022679"/>
    </source>
</evidence>
<evidence type="ECO:0000313" key="15">
    <source>
        <dbReference type="EMBL" id="MDO1445753.1"/>
    </source>
</evidence>
<feature type="zinc finger region" description="CHC2-type" evidence="12">
    <location>
        <begin position="38"/>
        <end position="62"/>
    </location>
</feature>
<dbReference type="InterPro" id="IPR050219">
    <property type="entry name" value="DnaG_primase"/>
</dbReference>
<organism evidence="15 16">
    <name type="scientific">Rhodocytophaga aerolata</name>
    <dbReference type="NCBI Taxonomy" id="455078"/>
    <lineage>
        <taxon>Bacteria</taxon>
        <taxon>Pseudomonadati</taxon>
        <taxon>Bacteroidota</taxon>
        <taxon>Cytophagia</taxon>
        <taxon>Cytophagales</taxon>
        <taxon>Rhodocytophagaceae</taxon>
        <taxon>Rhodocytophaga</taxon>
    </lineage>
</organism>
<keyword evidence="5 12" id="KW-0235">DNA replication</keyword>
<evidence type="ECO:0000259" key="14">
    <source>
        <dbReference type="PROSITE" id="PS50880"/>
    </source>
</evidence>
<dbReference type="InterPro" id="IPR006171">
    <property type="entry name" value="TOPRIM_dom"/>
</dbReference>